<dbReference type="CDD" id="cd00616">
    <property type="entry name" value="AHBA_syn"/>
    <property type="match status" value="1"/>
</dbReference>
<dbReference type="PANTHER" id="PTHR30244:SF36">
    <property type="entry name" value="3-OXO-GLUCOSE-6-PHOSPHATE:GLUTAMATE AMINOTRANSFERASE"/>
    <property type="match status" value="1"/>
</dbReference>
<dbReference type="GO" id="GO:0030170">
    <property type="term" value="F:pyridoxal phosphate binding"/>
    <property type="evidence" value="ECO:0007669"/>
    <property type="project" value="TreeGrafter"/>
</dbReference>
<sequence length="381" mass="42668">MIPFLDLKKINEPYETAFQEKLKSVLEGGWYILGNEVETFENNFAHYCGTKHCIGTGNGLDALVLIFKGYIQLGKLNEGDEVIVPANTYVASILAILQADLVPVLVEPKLETYNINPELIVEKITQKTKAILAVHIYGQLAEMDAINIIAFENNLLVIEDAAQAHGAVTISNTKIPNSDVELEANQKSKIVNQQSAIAYSFYPGKNLGALGDAGAVVTNDSELAKVIRSLRNYGSETKYYNDYIGVNSRLDEIQAAFLNVKLPHLDADNEKRRVIARRYIAEIKNDKITLPFYDNSANHVFHLFVIRTSNRAELQNYLSENGIQTVIHYPVPPHKQKALKQYNLLSLPITEKIHDEVLSLPVNPVITMSEVDYIIEILNKF</sequence>
<dbReference type="InterPro" id="IPR000653">
    <property type="entry name" value="DegT/StrS_aminotransferase"/>
</dbReference>
<dbReference type="InterPro" id="IPR015424">
    <property type="entry name" value="PyrdxlP-dep_Trfase"/>
</dbReference>
<reference evidence="5" key="1">
    <citation type="submission" date="2016-11" db="EMBL/GenBank/DDBJ databases">
        <authorList>
            <person name="Varghese N."/>
            <person name="Submissions S."/>
        </authorList>
    </citation>
    <scope>NUCLEOTIDE SEQUENCE [LARGE SCALE GENOMIC DNA]</scope>
    <source>
        <strain evidence="5">DSM 17659</strain>
    </source>
</reference>
<dbReference type="Pfam" id="PF01041">
    <property type="entry name" value="DegT_DnrJ_EryC1"/>
    <property type="match status" value="1"/>
</dbReference>
<evidence type="ECO:0000313" key="4">
    <source>
        <dbReference type="EMBL" id="SHG09675.1"/>
    </source>
</evidence>
<dbReference type="InterPro" id="IPR015422">
    <property type="entry name" value="PyrdxlP-dep_Trfase_small"/>
</dbReference>
<evidence type="ECO:0000256" key="3">
    <source>
        <dbReference type="RuleBase" id="RU004508"/>
    </source>
</evidence>
<dbReference type="RefSeq" id="WP_073017170.1">
    <property type="nucleotide sequence ID" value="NZ_FQWF01000002.1"/>
</dbReference>
<dbReference type="SUPFAM" id="SSF53383">
    <property type="entry name" value="PLP-dependent transferases"/>
    <property type="match status" value="1"/>
</dbReference>
<dbReference type="EMBL" id="FQWF01000002">
    <property type="protein sequence ID" value="SHG09675.1"/>
    <property type="molecule type" value="Genomic_DNA"/>
</dbReference>
<comment type="similarity">
    <text evidence="2 3">Belongs to the DegT/DnrJ/EryC1 family.</text>
</comment>
<name>A0A1M5H181_9FLAO</name>
<dbReference type="PIRSF" id="PIRSF000390">
    <property type="entry name" value="PLP_StrS"/>
    <property type="match status" value="1"/>
</dbReference>
<dbReference type="AlphaFoldDB" id="A0A1M5H181"/>
<dbReference type="InterPro" id="IPR015421">
    <property type="entry name" value="PyrdxlP-dep_Trfase_major"/>
</dbReference>
<dbReference type="GO" id="GO:0000271">
    <property type="term" value="P:polysaccharide biosynthetic process"/>
    <property type="evidence" value="ECO:0007669"/>
    <property type="project" value="TreeGrafter"/>
</dbReference>
<dbReference type="Gene3D" id="3.40.640.10">
    <property type="entry name" value="Type I PLP-dependent aspartate aminotransferase-like (Major domain)"/>
    <property type="match status" value="1"/>
</dbReference>
<proteinExistence type="inferred from homology"/>
<gene>
    <name evidence="4" type="ORF">SAMN05444372_102242</name>
</gene>
<dbReference type="OrthoDB" id="9804264at2"/>
<organism evidence="4 5">
    <name type="scientific">Flavobacterium micromati</name>
    <dbReference type="NCBI Taxonomy" id="229205"/>
    <lineage>
        <taxon>Bacteria</taxon>
        <taxon>Pseudomonadati</taxon>
        <taxon>Bacteroidota</taxon>
        <taxon>Flavobacteriia</taxon>
        <taxon>Flavobacteriales</taxon>
        <taxon>Flavobacteriaceae</taxon>
        <taxon>Flavobacterium</taxon>
    </lineage>
</organism>
<accession>A0A1M5H181</accession>
<protein>
    <submittedName>
        <fullName evidence="4">dTDP-4-amino-4,6-dideoxygalactose transaminase</fullName>
    </submittedName>
</protein>
<dbReference type="PANTHER" id="PTHR30244">
    <property type="entry name" value="TRANSAMINASE"/>
    <property type="match status" value="1"/>
</dbReference>
<dbReference type="Gene3D" id="3.90.1150.10">
    <property type="entry name" value="Aspartate Aminotransferase, domain 1"/>
    <property type="match status" value="1"/>
</dbReference>
<dbReference type="Proteomes" id="UP000184020">
    <property type="component" value="Unassembled WGS sequence"/>
</dbReference>
<dbReference type="STRING" id="229205.SAMN05444372_102242"/>
<dbReference type="GO" id="GO:0008483">
    <property type="term" value="F:transaminase activity"/>
    <property type="evidence" value="ECO:0007669"/>
    <property type="project" value="TreeGrafter"/>
</dbReference>
<evidence type="ECO:0000313" key="5">
    <source>
        <dbReference type="Proteomes" id="UP000184020"/>
    </source>
</evidence>
<evidence type="ECO:0000256" key="1">
    <source>
        <dbReference type="ARBA" id="ARBA00022898"/>
    </source>
</evidence>
<keyword evidence="5" id="KW-1185">Reference proteome</keyword>
<keyword evidence="1 3" id="KW-0663">Pyridoxal phosphate</keyword>
<evidence type="ECO:0000256" key="2">
    <source>
        <dbReference type="ARBA" id="ARBA00037999"/>
    </source>
</evidence>